<keyword evidence="1" id="KW-1133">Transmembrane helix</keyword>
<dbReference type="AlphaFoldDB" id="A0AA88J8E1"/>
<dbReference type="EMBL" id="BTGU01000157">
    <property type="protein sequence ID" value="GMN63741.1"/>
    <property type="molecule type" value="Genomic_DNA"/>
</dbReference>
<comment type="caution">
    <text evidence="2">The sequence shown here is derived from an EMBL/GenBank/DDBJ whole genome shotgun (WGS) entry which is preliminary data.</text>
</comment>
<proteinExistence type="predicted"/>
<organism evidence="2 3">
    <name type="scientific">Ficus carica</name>
    <name type="common">Common fig</name>
    <dbReference type="NCBI Taxonomy" id="3494"/>
    <lineage>
        <taxon>Eukaryota</taxon>
        <taxon>Viridiplantae</taxon>
        <taxon>Streptophyta</taxon>
        <taxon>Embryophyta</taxon>
        <taxon>Tracheophyta</taxon>
        <taxon>Spermatophyta</taxon>
        <taxon>Magnoliopsida</taxon>
        <taxon>eudicotyledons</taxon>
        <taxon>Gunneridae</taxon>
        <taxon>Pentapetalae</taxon>
        <taxon>rosids</taxon>
        <taxon>fabids</taxon>
        <taxon>Rosales</taxon>
        <taxon>Moraceae</taxon>
        <taxon>Ficeae</taxon>
        <taxon>Ficus</taxon>
    </lineage>
</organism>
<keyword evidence="1" id="KW-0812">Transmembrane</keyword>
<keyword evidence="3" id="KW-1185">Reference proteome</keyword>
<evidence type="ECO:0000256" key="1">
    <source>
        <dbReference type="SAM" id="Phobius"/>
    </source>
</evidence>
<keyword evidence="1" id="KW-0472">Membrane</keyword>
<protein>
    <submittedName>
        <fullName evidence="2">Uncharacterized protein</fullName>
    </submittedName>
</protein>
<gene>
    <name evidence="2" type="ORF">TIFTF001_032801</name>
</gene>
<evidence type="ECO:0000313" key="2">
    <source>
        <dbReference type="EMBL" id="GMN63741.1"/>
    </source>
</evidence>
<sequence length="53" mass="5891">MHNTPPMAGHHEDRTSYVLALMSKLLALLTGLARTLTTLHLWPAITRNGHLMS</sequence>
<accession>A0AA88J8E1</accession>
<evidence type="ECO:0000313" key="3">
    <source>
        <dbReference type="Proteomes" id="UP001187192"/>
    </source>
</evidence>
<name>A0AA88J8E1_FICCA</name>
<reference evidence="2" key="1">
    <citation type="submission" date="2023-07" db="EMBL/GenBank/DDBJ databases">
        <title>draft genome sequence of fig (Ficus carica).</title>
        <authorList>
            <person name="Takahashi T."/>
            <person name="Nishimura K."/>
        </authorList>
    </citation>
    <scope>NUCLEOTIDE SEQUENCE</scope>
</reference>
<dbReference type="Proteomes" id="UP001187192">
    <property type="component" value="Unassembled WGS sequence"/>
</dbReference>
<feature type="transmembrane region" description="Helical" evidence="1">
    <location>
        <begin position="20"/>
        <end position="42"/>
    </location>
</feature>